<gene>
    <name evidence="1" type="ORF">PLAN_MP30068</name>
</gene>
<organism evidence="1 2">
    <name type="scientific">Planktothrix rubescens CCAP 1459/22</name>
    <dbReference type="NCBI Taxonomy" id="329571"/>
    <lineage>
        <taxon>Bacteria</taxon>
        <taxon>Bacillati</taxon>
        <taxon>Cyanobacteriota</taxon>
        <taxon>Cyanophyceae</taxon>
        <taxon>Oscillatoriophycideae</taxon>
        <taxon>Oscillatoriales</taxon>
        <taxon>Microcoleaceae</taxon>
        <taxon>Planktothrix</taxon>
    </lineage>
</organism>
<dbReference type="AlphaFoldDB" id="A0A6J7ZEH1"/>
<evidence type="ECO:0000313" key="2">
    <source>
        <dbReference type="Proteomes" id="UP000196521"/>
    </source>
</evidence>
<sequence>MSLSLFDFDGFLRERWRALKSLFVAFICPSYSSLCPGEVHDFSVPSFPFPFPLNAVPY</sequence>
<dbReference type="Proteomes" id="UP000196521">
    <property type="component" value="Unassembled WGS sequence"/>
</dbReference>
<name>A0A6J7ZEH1_PLARU</name>
<evidence type="ECO:0000313" key="1">
    <source>
        <dbReference type="EMBL" id="CAC5339792.1"/>
    </source>
</evidence>
<dbReference type="EMBL" id="CZCZ02000002">
    <property type="protein sequence ID" value="CAC5339792.1"/>
    <property type="molecule type" value="Genomic_DNA"/>
</dbReference>
<protein>
    <submittedName>
        <fullName evidence="1">Uncharacterized protein</fullName>
    </submittedName>
</protein>
<reference evidence="1" key="1">
    <citation type="submission" date="2020-05" db="EMBL/GenBank/DDBJ databases">
        <authorList>
            <consortium name="Genoscope - CEA"/>
            <person name="William W."/>
        </authorList>
    </citation>
    <scope>NUCLEOTIDE SEQUENCE [LARGE SCALE GENOMIC DNA]</scope>
    <source>
        <strain evidence="1">PCC 7821</strain>
    </source>
</reference>
<accession>A0A6J7ZEH1</accession>
<proteinExistence type="predicted"/>
<keyword evidence="2" id="KW-1185">Reference proteome</keyword>
<comment type="caution">
    <text evidence="1">The sequence shown here is derived from an EMBL/GenBank/DDBJ whole genome shotgun (WGS) entry which is preliminary data.</text>
</comment>